<dbReference type="PANTHER" id="PTHR12232">
    <property type="entry name" value="SH3 DOMAIN-BINDING GLUTAMIC ACID-RICH-LIKE PROTEIN"/>
    <property type="match status" value="1"/>
</dbReference>
<dbReference type="InterPro" id="IPR036249">
    <property type="entry name" value="Thioredoxin-like_sf"/>
</dbReference>
<protein>
    <recommendedName>
        <fullName evidence="2">Ubiquitin-like modifier-activating enzyme Atg7 N-terminal domain-containing protein</fullName>
    </recommendedName>
</protein>
<dbReference type="EMBL" id="CAJOBI010001441">
    <property type="protein sequence ID" value="CAF3881501.1"/>
    <property type="molecule type" value="Genomic_DNA"/>
</dbReference>
<dbReference type="PANTHER" id="PTHR12232:SF15">
    <property type="entry name" value="SH3 DOMAIN-BINDING GLUTAMIC ACID-RICH PROTEIN HOMOLOG"/>
    <property type="match status" value="1"/>
</dbReference>
<dbReference type="SUPFAM" id="SSF52833">
    <property type="entry name" value="Thioredoxin-like"/>
    <property type="match status" value="1"/>
</dbReference>
<accession>A0A8S2L3W4</accession>
<proteinExistence type="inferred from homology"/>
<dbReference type="Gene3D" id="3.40.140.70">
    <property type="entry name" value="Ubiquitin-like modifier-activating enzyme ATG7 N-terminal domain"/>
    <property type="match status" value="1"/>
</dbReference>
<comment type="similarity">
    <text evidence="1">Belongs to the SH3BGR family.</text>
</comment>
<sequence>MTIKVYMTNIAGNQLTIGNQRKVKHILDANKIDYVDIDISDPKNVAEKEFLQRTLSPINKTLHLPQIFNNEEYCCDFDDMTTLKFVPYSSAFDTGFWHELTRRKLEIYRLDSSNQSIFGYYANDANDNMPALFNVDHQCFDENNKISNQQQLYSVNGTLKLVNTIEEFKTFDIDSALKTESSLIGAITKTLEANRLHACCLHRQQNSSFAVINLKQAVDNLNEKPQSASEYIFIVNDPSTDPAHPGWPVRNLLTLLYYHLRSVEQLNVICWRERFRDGQQYVNHSLYLQLKPESISNIDGKLICAAVIINRRLE</sequence>
<dbReference type="Pfam" id="PF04908">
    <property type="entry name" value="SH3BGR"/>
    <property type="match status" value="1"/>
</dbReference>
<evidence type="ECO:0000256" key="1">
    <source>
        <dbReference type="ARBA" id="ARBA00007764"/>
    </source>
</evidence>
<name>A0A8S2L3W4_9BILA</name>
<dbReference type="AlphaFoldDB" id="A0A8S2L3W4"/>
<evidence type="ECO:0000313" key="3">
    <source>
        <dbReference type="EMBL" id="CAF3881501.1"/>
    </source>
</evidence>
<dbReference type="Proteomes" id="UP000676336">
    <property type="component" value="Unassembled WGS sequence"/>
</dbReference>
<evidence type="ECO:0000259" key="2">
    <source>
        <dbReference type="Pfam" id="PF16420"/>
    </source>
</evidence>
<dbReference type="Pfam" id="PF16420">
    <property type="entry name" value="ATG7_N"/>
    <property type="match status" value="2"/>
</dbReference>
<feature type="domain" description="Ubiquitin-like modifier-activating enzyme Atg7 N-terminal" evidence="2">
    <location>
        <begin position="83"/>
        <end position="182"/>
    </location>
</feature>
<dbReference type="InterPro" id="IPR051033">
    <property type="entry name" value="SH3BGR"/>
</dbReference>
<feature type="domain" description="Ubiquitin-like modifier-activating enzyme Atg7 N-terminal" evidence="2">
    <location>
        <begin position="194"/>
        <end position="292"/>
    </location>
</feature>
<dbReference type="Gene3D" id="3.40.30.10">
    <property type="entry name" value="Glutaredoxin"/>
    <property type="match status" value="1"/>
</dbReference>
<organism evidence="3 4">
    <name type="scientific">Rotaria magnacalcarata</name>
    <dbReference type="NCBI Taxonomy" id="392030"/>
    <lineage>
        <taxon>Eukaryota</taxon>
        <taxon>Metazoa</taxon>
        <taxon>Spiralia</taxon>
        <taxon>Gnathifera</taxon>
        <taxon>Rotifera</taxon>
        <taxon>Eurotatoria</taxon>
        <taxon>Bdelloidea</taxon>
        <taxon>Philodinida</taxon>
        <taxon>Philodinidae</taxon>
        <taxon>Rotaria</taxon>
    </lineage>
</organism>
<dbReference type="InterPro" id="IPR042522">
    <property type="entry name" value="Atg7_N_1"/>
</dbReference>
<comment type="caution">
    <text evidence="3">The sequence shown here is derived from an EMBL/GenBank/DDBJ whole genome shotgun (WGS) entry which is preliminary data.</text>
</comment>
<evidence type="ECO:0000313" key="4">
    <source>
        <dbReference type="Proteomes" id="UP000676336"/>
    </source>
</evidence>
<dbReference type="GO" id="GO:0005737">
    <property type="term" value="C:cytoplasm"/>
    <property type="evidence" value="ECO:0007669"/>
    <property type="project" value="TreeGrafter"/>
</dbReference>
<gene>
    <name evidence="3" type="ORF">SMN809_LOCUS5634</name>
</gene>
<dbReference type="InterPro" id="IPR032197">
    <property type="entry name" value="Atg7_N"/>
</dbReference>
<dbReference type="InterPro" id="IPR006993">
    <property type="entry name" value="Glut_rich_SH3-bd"/>
</dbReference>
<reference evidence="3" key="1">
    <citation type="submission" date="2021-02" db="EMBL/GenBank/DDBJ databases">
        <authorList>
            <person name="Nowell W R."/>
        </authorList>
    </citation>
    <scope>NUCLEOTIDE SEQUENCE</scope>
</reference>